<organism evidence="2 3">
    <name type="scientific">Pararge aegeria aegeria</name>
    <dbReference type="NCBI Taxonomy" id="348720"/>
    <lineage>
        <taxon>Eukaryota</taxon>
        <taxon>Metazoa</taxon>
        <taxon>Ecdysozoa</taxon>
        <taxon>Arthropoda</taxon>
        <taxon>Hexapoda</taxon>
        <taxon>Insecta</taxon>
        <taxon>Pterygota</taxon>
        <taxon>Neoptera</taxon>
        <taxon>Endopterygota</taxon>
        <taxon>Lepidoptera</taxon>
        <taxon>Glossata</taxon>
        <taxon>Ditrysia</taxon>
        <taxon>Papilionoidea</taxon>
        <taxon>Nymphalidae</taxon>
        <taxon>Satyrinae</taxon>
        <taxon>Satyrini</taxon>
        <taxon>Parargina</taxon>
        <taxon>Pararge</taxon>
    </lineage>
</organism>
<dbReference type="OrthoDB" id="7470475at2759"/>
<feature type="compositionally biased region" description="Polar residues" evidence="1">
    <location>
        <begin position="1449"/>
        <end position="1461"/>
    </location>
</feature>
<feature type="region of interest" description="Disordered" evidence="1">
    <location>
        <begin position="1366"/>
        <end position="1391"/>
    </location>
</feature>
<evidence type="ECO:0000313" key="3">
    <source>
        <dbReference type="Proteomes" id="UP000838756"/>
    </source>
</evidence>
<sequence>MEVIQLLRKVKSLNDYASITQDMAKNISNLKVQFSMTTVLALKNIRSYELEQLYLKHKSIITCLVEKTGDFLLHLATRSELSIEQLYQILQCFNKYCGLASRDLRYALKEKFEIYFIQLASRLATCDDVCVQFTILETLVRWLLPRQDRNVRAEAVARWFPNTLYNNEAVQVFVEQSWLNFFSTPRCCRTLACSGSDTKDARSFINALNASNDCVVSVLCEKFYVGTVPIVTGKREHWLDFNCGSKRITLLLESTLYRALKVPHPSVAECAALCITADNTETAKMHSGPHGVLLSLKIIDPLKMFASKILENNYGVNIVISSQSNVQKVDSAMRNIFDKKYQEEDTRFSNPPEILRRKLLEERKSFDKSLLQSQIGSNREQKQRALASQQSPSSVSTSSLVLLRETLKAFPECQFDKEVERVSVRPQLQSVTEVTETEERQSDSSLSTAKLNHDGVGPTSSQSRMSSQKSGLSQNVEERKYGNRTCTISPNKNKAPASIIDLLAQEALQYSRLEDTLNTRDQSTDVVDKTFSATKTRSRRCDKREYNHKPTLICDETTGESSTAFVENTPAVHVKTANRVSTVTSRDKDKTKDSKDSGFGQTFDNKTIETFFFQHCSENKHGDLIISPTLAGRLMDSNLESCESFFLCPPVIQDNIFNFNYMEVIECLNSLIDVVCDDLDKHVEYLSEHLDKNNTKNKDTIEAGLCEVPLEVVTNILEGGKKIPARKSNRKTKPVKGIKLKFKNTKKQPNMPKRNNKLDLKLQEKKTASEEIVSGLDTSADNIIPVIPERKSTDDELKTPFSKRKRKLYSTKDENLMNAKVGIHVSETSEDNSALTECRTAHISPVPTATPYKELETLRKNAATRQLRRRKVQVLSPKTVERNSIFDRLKNSDNNEVPIVVGNKKPGDIGAVYEFTCSSEDDEDFKITKAITRNDSKKIRSGLNKSKMDTVPKGTSKDTPTVAKRTRSKSKLQISKKNVSPEASRELVDERMREATEVLNTSLIIESREEDLNIALEPAHKKPRMEIVPDDKECEIATDPMKKSDKRKENVSQRSKGKRSNNKKKLVNAKKMDDDTKTISPLPGLEIETAQKMVEADNSILMLERLNDKYEGNLDVIDLTQNLLSESEQVTNSPPVLDIIDDEFNKTVNIKNRLKCGINNTPTGSDRLCDERLSSCSNVSVNKEMVVVVDKLDIHSAKSILTTGSSPITAHGVLDETPPQLNEIHRRINPRSLETQDFSEDVIDYYNKLTDDLHASKHNRGRRFDSNKSQESKAAIPLRDYNTRSSNNLQESGNSNKTESVSETSPQKHSKIITARSSSVSITRLSQKEIDRYISTHDNSSLSVSITRLSQKEIDRYVSSCNSASLYSKSEESVPSPKDHKINEKNAKKVRKSTISPIILKDFNIKEKSMSSAEENPSKTADTSTTRKVRRDDQIATISVAENKKSETNNKSMTEMNDIQPSSSSVDKWLYRNERHKQSNTEEATLKEVLLTVQEKLDTTLHEIHLNASKSLIKMLAQTHSELNSLSAEREELFQRTVEELDGIINGKFAMVDSTLKEKNEKFMADFKAITRKIIVEEARKKSDFVKLLKEDIQAALNPTIRCDDGDGDSDD</sequence>
<feature type="region of interest" description="Disordered" evidence="1">
    <location>
        <begin position="938"/>
        <end position="988"/>
    </location>
</feature>
<keyword evidence="3" id="KW-1185">Reference proteome</keyword>
<dbReference type="EMBL" id="CAKXAJ010025284">
    <property type="protein sequence ID" value="CAH2237709.1"/>
    <property type="molecule type" value="Genomic_DNA"/>
</dbReference>
<accession>A0A8S4RLI3</accession>
<gene>
    <name evidence="2" type="primary">jg11385</name>
    <name evidence="2" type="ORF">PAEG_LOCUS14955</name>
</gene>
<feature type="compositionally biased region" description="Low complexity" evidence="1">
    <location>
        <begin position="460"/>
        <end position="474"/>
    </location>
</feature>
<feature type="compositionally biased region" description="Polar residues" evidence="1">
    <location>
        <begin position="1283"/>
        <end position="1307"/>
    </location>
</feature>
<feature type="region of interest" description="Disordered" evidence="1">
    <location>
        <begin position="430"/>
        <end position="493"/>
    </location>
</feature>
<evidence type="ECO:0000256" key="1">
    <source>
        <dbReference type="SAM" id="MobiDB-lite"/>
    </source>
</evidence>
<reference evidence="2" key="1">
    <citation type="submission" date="2022-03" db="EMBL/GenBank/DDBJ databases">
        <authorList>
            <person name="Lindestad O."/>
        </authorList>
    </citation>
    <scope>NUCLEOTIDE SEQUENCE</scope>
</reference>
<feature type="compositionally biased region" description="Basic and acidic residues" evidence="1">
    <location>
        <begin position="1262"/>
        <end position="1271"/>
    </location>
</feature>
<feature type="region of interest" description="Disordered" evidence="1">
    <location>
        <begin position="1257"/>
        <end position="1318"/>
    </location>
</feature>
<feature type="compositionally biased region" description="Polar residues" evidence="1">
    <location>
        <begin position="1410"/>
        <end position="1426"/>
    </location>
</feature>
<name>A0A8S4RLI3_9NEOP</name>
<feature type="region of interest" description="Disordered" evidence="1">
    <location>
        <begin position="371"/>
        <end position="391"/>
    </location>
</feature>
<dbReference type="Proteomes" id="UP000838756">
    <property type="component" value="Unassembled WGS sequence"/>
</dbReference>
<feature type="region of interest" description="Disordered" evidence="1">
    <location>
        <begin position="1032"/>
        <end position="1080"/>
    </location>
</feature>
<feature type="compositionally biased region" description="Basic and acidic residues" evidence="1">
    <location>
        <begin position="1032"/>
        <end position="1051"/>
    </location>
</feature>
<comment type="caution">
    <text evidence="2">The sequence shown here is derived from an EMBL/GenBank/DDBJ whole genome shotgun (WGS) entry which is preliminary data.</text>
</comment>
<feature type="compositionally biased region" description="Basic and acidic residues" evidence="1">
    <location>
        <begin position="585"/>
        <end position="596"/>
    </location>
</feature>
<feature type="region of interest" description="Disordered" evidence="1">
    <location>
        <begin position="578"/>
        <end position="599"/>
    </location>
</feature>
<feature type="region of interest" description="Disordered" evidence="1">
    <location>
        <begin position="1408"/>
        <end position="1461"/>
    </location>
</feature>
<protein>
    <submittedName>
        <fullName evidence="2">Jg11385 protein</fullName>
    </submittedName>
</protein>
<proteinExistence type="predicted"/>
<evidence type="ECO:0000313" key="2">
    <source>
        <dbReference type="EMBL" id="CAH2237709.1"/>
    </source>
</evidence>
<feature type="compositionally biased region" description="Basic and acidic residues" evidence="1">
    <location>
        <begin position="1369"/>
        <end position="1387"/>
    </location>
</feature>
<feature type="compositionally biased region" description="Basic residues" evidence="1">
    <location>
        <begin position="1055"/>
        <end position="1068"/>
    </location>
</feature>